<proteinExistence type="predicted"/>
<comment type="caution">
    <text evidence="1">The sequence shown here is derived from an EMBL/GenBank/DDBJ whole genome shotgun (WGS) entry which is preliminary data.</text>
</comment>
<gene>
    <name evidence="1" type="ORF">HHL15_24645</name>
</gene>
<dbReference type="Proteomes" id="UP000580043">
    <property type="component" value="Unassembled WGS sequence"/>
</dbReference>
<sequence>MSLHYYSEKERAQHLQDLVSAIEAFLPELQQSGQYLEALAAYQQSCAEAKQLLFRGFVQEDLSNLSRNVPQLFWLHKEWSPPAEWLSPAGKSRDAPWFTRLEPLEVAITAAAEKLRIVGEY</sequence>
<reference evidence="1 2" key="1">
    <citation type="submission" date="2020-04" db="EMBL/GenBank/DDBJ databases">
        <title>Zoogloea sp. G-4-1-14 isolated from soil.</title>
        <authorList>
            <person name="Dahal R.H."/>
        </authorList>
    </citation>
    <scope>NUCLEOTIDE SEQUENCE [LARGE SCALE GENOMIC DNA]</scope>
    <source>
        <strain evidence="1 2">G-4-1-14</strain>
    </source>
</reference>
<protein>
    <submittedName>
        <fullName evidence="1">Uncharacterized protein</fullName>
    </submittedName>
</protein>
<dbReference type="EMBL" id="JABBGA010000041">
    <property type="protein sequence ID" value="NML28944.1"/>
    <property type="molecule type" value="Genomic_DNA"/>
</dbReference>
<keyword evidence="2" id="KW-1185">Reference proteome</keyword>
<dbReference type="AlphaFoldDB" id="A0A848GC96"/>
<accession>A0A848GC96</accession>
<evidence type="ECO:0000313" key="2">
    <source>
        <dbReference type="Proteomes" id="UP000580043"/>
    </source>
</evidence>
<organism evidence="1 2">
    <name type="scientific">Zoogloea dura</name>
    <dbReference type="NCBI Taxonomy" id="2728840"/>
    <lineage>
        <taxon>Bacteria</taxon>
        <taxon>Pseudomonadati</taxon>
        <taxon>Pseudomonadota</taxon>
        <taxon>Betaproteobacteria</taxon>
        <taxon>Rhodocyclales</taxon>
        <taxon>Zoogloeaceae</taxon>
        <taxon>Zoogloea</taxon>
    </lineage>
</organism>
<dbReference type="RefSeq" id="WP_169148445.1">
    <property type="nucleotide sequence ID" value="NZ_JABBGA010000041.1"/>
</dbReference>
<name>A0A848GC96_9RHOO</name>
<evidence type="ECO:0000313" key="1">
    <source>
        <dbReference type="EMBL" id="NML28944.1"/>
    </source>
</evidence>